<feature type="transmembrane region" description="Helical" evidence="1">
    <location>
        <begin position="132"/>
        <end position="154"/>
    </location>
</feature>
<organism evidence="2 3">
    <name type="scientific">Alosa alosa</name>
    <name type="common">allis shad</name>
    <dbReference type="NCBI Taxonomy" id="278164"/>
    <lineage>
        <taxon>Eukaryota</taxon>
        <taxon>Metazoa</taxon>
        <taxon>Chordata</taxon>
        <taxon>Craniata</taxon>
        <taxon>Vertebrata</taxon>
        <taxon>Euteleostomi</taxon>
        <taxon>Actinopterygii</taxon>
        <taxon>Neopterygii</taxon>
        <taxon>Teleostei</taxon>
        <taxon>Clupei</taxon>
        <taxon>Clupeiformes</taxon>
        <taxon>Clupeoidei</taxon>
        <taxon>Clupeidae</taxon>
        <taxon>Alosa</taxon>
    </lineage>
</organism>
<name>A0AAV6FLH3_9TELE</name>
<feature type="transmembrane region" description="Helical" evidence="1">
    <location>
        <begin position="240"/>
        <end position="266"/>
    </location>
</feature>
<gene>
    <name evidence="2" type="ORF">AALO_G00301070</name>
</gene>
<reference evidence="2" key="1">
    <citation type="submission" date="2020-10" db="EMBL/GenBank/DDBJ databases">
        <title>Chromosome-scale genome assembly of the Allis shad, Alosa alosa.</title>
        <authorList>
            <person name="Margot Z."/>
            <person name="Christophe K."/>
            <person name="Cabau C."/>
            <person name="Louis A."/>
            <person name="Berthelot C."/>
            <person name="Parey E."/>
            <person name="Roest Crollius H."/>
            <person name="Montfort J."/>
            <person name="Robinson-Rechavi M."/>
            <person name="Bucao C."/>
            <person name="Bouchez O."/>
            <person name="Gislard M."/>
            <person name="Lluch J."/>
            <person name="Milhes M."/>
            <person name="Lampietro C."/>
            <person name="Lopez Roques C."/>
            <person name="Donnadieu C."/>
            <person name="Braasch I."/>
            <person name="Desvignes T."/>
            <person name="Postlethwait J."/>
            <person name="Bobe J."/>
            <person name="Guiguen Y."/>
        </authorList>
    </citation>
    <scope>NUCLEOTIDE SEQUENCE</scope>
    <source>
        <strain evidence="2">M-15738</strain>
        <tissue evidence="2">Blood</tissue>
    </source>
</reference>
<feature type="transmembrane region" description="Helical" evidence="1">
    <location>
        <begin position="62"/>
        <end position="87"/>
    </location>
</feature>
<feature type="transmembrane region" description="Helical" evidence="1">
    <location>
        <begin position="160"/>
        <end position="183"/>
    </location>
</feature>
<protein>
    <recommendedName>
        <fullName evidence="4">G-protein coupled receptors family 1 profile domain-containing protein</fullName>
    </recommendedName>
</protein>
<evidence type="ECO:0008006" key="4">
    <source>
        <dbReference type="Google" id="ProtNLM"/>
    </source>
</evidence>
<feature type="transmembrane region" description="Helical" evidence="1">
    <location>
        <begin position="30"/>
        <end position="50"/>
    </location>
</feature>
<comment type="caution">
    <text evidence="2">The sequence shown here is derived from an EMBL/GenBank/DDBJ whole genome shotgun (WGS) entry which is preliminary data.</text>
</comment>
<accession>A0AAV6FLH3</accession>
<keyword evidence="1" id="KW-0472">Membrane</keyword>
<evidence type="ECO:0000313" key="2">
    <source>
        <dbReference type="EMBL" id="KAG5261191.1"/>
    </source>
</evidence>
<proteinExistence type="predicted"/>
<evidence type="ECO:0000313" key="3">
    <source>
        <dbReference type="Proteomes" id="UP000823561"/>
    </source>
</evidence>
<feature type="transmembrane region" description="Helical" evidence="1">
    <location>
        <begin position="203"/>
        <end position="220"/>
    </location>
</feature>
<dbReference type="EMBL" id="JADWDJ010000024">
    <property type="protein sequence ID" value="KAG5261191.1"/>
    <property type="molecule type" value="Genomic_DNA"/>
</dbReference>
<dbReference type="AlphaFoldDB" id="A0AAV6FLH3"/>
<keyword evidence="3" id="KW-1185">Reference proteome</keyword>
<sequence>MVYNLNFSSGTPAKTNATTWDYGYNIRHSIFLITGMCVGLPLVGWALAVLRRHKHNRGRGSALVIALLLTDLLEMVLSPAMVAYLLAPGVTRSGSIFLLFFGVKYCGLHLHQMVALEGIMARTYLPVTSLRFWRPLSILLCLLEGVFLLLFVFVHPFAQTAAVTLTWLLLAVILLGVTCKLTFTPTPTPPDSSETVQDKDRTVLVVATLSFLALYGPFLAFQLTQVSIPPASFKRHANGIMAAMTVIYPAVYLRVLTDPLLCVLVVRELPLDRQQ</sequence>
<dbReference type="Proteomes" id="UP000823561">
    <property type="component" value="Chromosome 24"/>
</dbReference>
<feature type="transmembrane region" description="Helical" evidence="1">
    <location>
        <begin position="93"/>
        <end position="111"/>
    </location>
</feature>
<keyword evidence="1" id="KW-0812">Transmembrane</keyword>
<evidence type="ECO:0000256" key="1">
    <source>
        <dbReference type="SAM" id="Phobius"/>
    </source>
</evidence>
<keyword evidence="1" id="KW-1133">Transmembrane helix</keyword>